<dbReference type="EMBL" id="ASPP01024153">
    <property type="protein sequence ID" value="ETO09315.1"/>
    <property type="molecule type" value="Genomic_DNA"/>
</dbReference>
<sequence length="195" mass="22181">MFQPELMLPPLEPLQNENFTSSPSAHSPNEYSKLGKGWKLCLQCKERIGARSATCLRCGHVYQFKGKPRYKQNLLDQILLEKNPHLLNTNKNDGKSGYTFGQNTNFMKETNEYTDIRPRSKDSTGHGTSIDAIDKYIEESELLMQCAFDNINLGDLSSASKILKRTHDNILFLGTLVDIFNNTKNHEKKGLQNEL</sequence>
<reference evidence="2 3" key="1">
    <citation type="journal article" date="2013" name="Curr. Biol.">
        <title>The Genome of the Foraminiferan Reticulomyxa filosa.</title>
        <authorList>
            <person name="Glockner G."/>
            <person name="Hulsmann N."/>
            <person name="Schleicher M."/>
            <person name="Noegel A.A."/>
            <person name="Eichinger L."/>
            <person name="Gallinger C."/>
            <person name="Pawlowski J."/>
            <person name="Sierra R."/>
            <person name="Euteneuer U."/>
            <person name="Pillet L."/>
            <person name="Moustafa A."/>
            <person name="Platzer M."/>
            <person name="Groth M."/>
            <person name="Szafranski K."/>
            <person name="Schliwa M."/>
        </authorList>
    </citation>
    <scope>NUCLEOTIDE SEQUENCE [LARGE SCALE GENOMIC DNA]</scope>
</reference>
<name>X6M8G4_RETFI</name>
<evidence type="ECO:0000256" key="1">
    <source>
        <dbReference type="SAM" id="MobiDB-lite"/>
    </source>
</evidence>
<accession>X6M8G4</accession>
<organism evidence="2 3">
    <name type="scientific">Reticulomyxa filosa</name>
    <dbReference type="NCBI Taxonomy" id="46433"/>
    <lineage>
        <taxon>Eukaryota</taxon>
        <taxon>Sar</taxon>
        <taxon>Rhizaria</taxon>
        <taxon>Retaria</taxon>
        <taxon>Foraminifera</taxon>
        <taxon>Monothalamids</taxon>
        <taxon>Reticulomyxidae</taxon>
        <taxon>Reticulomyxa</taxon>
    </lineage>
</organism>
<evidence type="ECO:0000313" key="3">
    <source>
        <dbReference type="Proteomes" id="UP000023152"/>
    </source>
</evidence>
<dbReference type="Proteomes" id="UP000023152">
    <property type="component" value="Unassembled WGS sequence"/>
</dbReference>
<proteinExistence type="predicted"/>
<comment type="caution">
    <text evidence="2">The sequence shown here is derived from an EMBL/GenBank/DDBJ whole genome shotgun (WGS) entry which is preliminary data.</text>
</comment>
<feature type="compositionally biased region" description="Polar residues" evidence="1">
    <location>
        <begin position="20"/>
        <end position="30"/>
    </location>
</feature>
<evidence type="ECO:0000313" key="2">
    <source>
        <dbReference type="EMBL" id="ETO09315.1"/>
    </source>
</evidence>
<gene>
    <name evidence="2" type="ORF">RFI_28073</name>
</gene>
<feature type="compositionally biased region" description="Low complexity" evidence="1">
    <location>
        <begin position="1"/>
        <end position="19"/>
    </location>
</feature>
<feature type="region of interest" description="Disordered" evidence="1">
    <location>
        <begin position="1"/>
        <end position="31"/>
    </location>
</feature>
<protein>
    <submittedName>
        <fullName evidence="2">Uncharacterized protein</fullName>
    </submittedName>
</protein>
<dbReference type="AlphaFoldDB" id="X6M8G4"/>
<keyword evidence="3" id="KW-1185">Reference proteome</keyword>